<gene>
    <name evidence="9" type="primary">panC_1</name>
    <name evidence="8" type="synonym">panC</name>
    <name evidence="9" type="ORF">Clow_00311</name>
</gene>
<evidence type="ECO:0000256" key="8">
    <source>
        <dbReference type="HAMAP-Rule" id="MF_00158"/>
    </source>
</evidence>
<protein>
    <recommendedName>
        <fullName evidence="8">Pantothenate synthetase</fullName>
        <shortName evidence="8">PS</shortName>
        <ecNumber evidence="8">6.3.2.1</ecNumber>
    </recommendedName>
    <alternativeName>
        <fullName evidence="8">Pantoate--beta-alanine ligase</fullName>
    </alternativeName>
    <alternativeName>
        <fullName evidence="8">Pantoate-activating enzyme</fullName>
    </alternativeName>
</protein>
<keyword evidence="8" id="KW-0963">Cytoplasm</keyword>
<feature type="binding site" evidence="8">
    <location>
        <position position="64"/>
    </location>
    <ligand>
        <name>beta-alanine</name>
        <dbReference type="ChEBI" id="CHEBI:57966"/>
    </ligand>
</feature>
<dbReference type="EC" id="6.3.2.1" evidence="8"/>
<dbReference type="PATRIC" id="fig|1544413.3.peg.314"/>
<evidence type="ECO:0000256" key="6">
    <source>
        <dbReference type="ARBA" id="ARBA00022840"/>
    </source>
</evidence>
<feature type="binding site" evidence="8">
    <location>
        <begin position="191"/>
        <end position="194"/>
    </location>
    <ligand>
        <name>ATP</name>
        <dbReference type="ChEBI" id="CHEBI:30616"/>
    </ligand>
</feature>
<dbReference type="EMBL" id="LKEV01000001">
    <property type="protein sequence ID" value="KQB87256.1"/>
    <property type="molecule type" value="Genomic_DNA"/>
</dbReference>
<feature type="binding site" evidence="8">
    <location>
        <position position="183"/>
    </location>
    <ligand>
        <name>ATP</name>
        <dbReference type="ChEBI" id="CHEBI:30616"/>
    </ligand>
</feature>
<proteinExistence type="inferred from homology"/>
<organism evidence="9 10">
    <name type="scientific">Corynebacterium lowii</name>
    <dbReference type="NCBI Taxonomy" id="1544413"/>
    <lineage>
        <taxon>Bacteria</taxon>
        <taxon>Bacillati</taxon>
        <taxon>Actinomycetota</taxon>
        <taxon>Actinomycetes</taxon>
        <taxon>Mycobacteriales</taxon>
        <taxon>Corynebacteriaceae</taxon>
        <taxon>Corynebacterium</taxon>
    </lineage>
</organism>
<dbReference type="GO" id="GO:0005524">
    <property type="term" value="F:ATP binding"/>
    <property type="evidence" value="ECO:0007669"/>
    <property type="project" value="UniProtKB-KW"/>
</dbReference>
<accession>A0A0Q1E3J3</accession>
<evidence type="ECO:0000256" key="1">
    <source>
        <dbReference type="ARBA" id="ARBA00004990"/>
    </source>
</evidence>
<feature type="binding site" evidence="8">
    <location>
        <begin position="33"/>
        <end position="40"/>
    </location>
    <ligand>
        <name>ATP</name>
        <dbReference type="ChEBI" id="CHEBI:30616"/>
    </ligand>
</feature>
<comment type="subcellular location">
    <subcellularLocation>
        <location evidence="8">Cytoplasm</location>
    </subcellularLocation>
</comment>
<comment type="subunit">
    <text evidence="8">Homodimer.</text>
</comment>
<keyword evidence="4 8" id="KW-0566">Pantothenate biosynthesis</keyword>
<keyword evidence="10" id="KW-1185">Reference proteome</keyword>
<feature type="binding site" evidence="8">
    <location>
        <position position="160"/>
    </location>
    <ligand>
        <name>(R)-pantoate</name>
        <dbReference type="ChEBI" id="CHEBI:15980"/>
    </ligand>
</feature>
<dbReference type="UniPathway" id="UPA00028">
    <property type="reaction ID" value="UER00005"/>
</dbReference>
<comment type="catalytic activity">
    <reaction evidence="7 8">
        <text>(R)-pantoate + beta-alanine + ATP = (R)-pantothenate + AMP + diphosphate + H(+)</text>
        <dbReference type="Rhea" id="RHEA:10912"/>
        <dbReference type="ChEBI" id="CHEBI:15378"/>
        <dbReference type="ChEBI" id="CHEBI:15980"/>
        <dbReference type="ChEBI" id="CHEBI:29032"/>
        <dbReference type="ChEBI" id="CHEBI:30616"/>
        <dbReference type="ChEBI" id="CHEBI:33019"/>
        <dbReference type="ChEBI" id="CHEBI:57966"/>
        <dbReference type="ChEBI" id="CHEBI:456215"/>
        <dbReference type="EC" id="6.3.2.1"/>
    </reaction>
</comment>
<dbReference type="NCBIfam" id="TIGR00018">
    <property type="entry name" value="panC"/>
    <property type="match status" value="1"/>
</dbReference>
<dbReference type="GO" id="GO:0004592">
    <property type="term" value="F:pantoate-beta-alanine ligase activity"/>
    <property type="evidence" value="ECO:0007669"/>
    <property type="project" value="UniProtKB-UniRule"/>
</dbReference>
<evidence type="ECO:0000256" key="4">
    <source>
        <dbReference type="ARBA" id="ARBA00022655"/>
    </source>
</evidence>
<sequence length="291" mass="31484">MTILCHTIAELRSALAQYRGSGASSSLGLVPTMGALHQGHARLIEQAVEHNEVTVVSAFVNPLQYANNGDCEDYRLYPRQPEADLRLLEELGVDIAFMPSREEMYPDGDPLIWVRTGEMGSRLEGASRPGHFDGVATVVSKLFHLIAPTRAYFGRKDAQQVAIIHRLVRDMNFDIEIAEVPIARTPEGLAESSRNQRLSAAEKEQALALSRTLFGLRDRAAAGQPLDLPGARNDLAHSPGVEVDYLVVVNPATLEPLSEAELGHPLTSPALALVAATVGSVRLIDNVVVGD</sequence>
<comment type="pathway">
    <text evidence="1 8">Cofactor biosynthesis; (R)-pantothenate biosynthesis; (R)-pantothenate from (R)-pantoate and beta-alanine: step 1/1.</text>
</comment>
<evidence type="ECO:0000256" key="3">
    <source>
        <dbReference type="ARBA" id="ARBA00022598"/>
    </source>
</evidence>
<feature type="binding site" evidence="8">
    <location>
        <begin position="154"/>
        <end position="157"/>
    </location>
    <ligand>
        <name>ATP</name>
        <dbReference type="ChEBI" id="CHEBI:30616"/>
    </ligand>
</feature>
<keyword evidence="5 8" id="KW-0547">Nucleotide-binding</keyword>
<dbReference type="PANTHER" id="PTHR21299">
    <property type="entry name" value="CYTIDYLATE KINASE/PANTOATE-BETA-ALANINE LIGASE"/>
    <property type="match status" value="1"/>
</dbReference>
<dbReference type="CDD" id="cd00560">
    <property type="entry name" value="PanC"/>
    <property type="match status" value="1"/>
</dbReference>
<dbReference type="GO" id="GO:0005829">
    <property type="term" value="C:cytosol"/>
    <property type="evidence" value="ECO:0007669"/>
    <property type="project" value="TreeGrafter"/>
</dbReference>
<comment type="miscellaneous">
    <text evidence="8">The reaction proceeds by a bi uni uni bi ping pong mechanism.</text>
</comment>
<dbReference type="RefSeq" id="WP_055175285.1">
    <property type="nucleotide sequence ID" value="NZ_JAUSQY010000001.1"/>
</dbReference>
<name>A0A0Q1E3J3_9CORY</name>
<dbReference type="OrthoDB" id="9773087at2"/>
<dbReference type="InterPro" id="IPR042176">
    <property type="entry name" value="Pantoate_ligase_C"/>
</dbReference>
<comment type="function">
    <text evidence="8">Catalyzes the condensation of pantoate with beta-alanine in an ATP-dependent reaction via a pantoyl-adenylate intermediate.</text>
</comment>
<comment type="similarity">
    <text evidence="2 8">Belongs to the pantothenate synthetase family.</text>
</comment>
<feature type="active site" description="Proton donor" evidence="8">
    <location>
        <position position="40"/>
    </location>
</feature>
<dbReference type="Pfam" id="PF02569">
    <property type="entry name" value="Pantoate_ligase"/>
    <property type="match status" value="1"/>
</dbReference>
<dbReference type="Gene3D" id="3.40.50.620">
    <property type="entry name" value="HUPs"/>
    <property type="match status" value="1"/>
</dbReference>
<evidence type="ECO:0000256" key="7">
    <source>
        <dbReference type="ARBA" id="ARBA00048258"/>
    </source>
</evidence>
<dbReference type="Gene3D" id="3.30.1300.10">
    <property type="entry name" value="Pantoate-beta-alanine ligase, C-terminal domain"/>
    <property type="match status" value="1"/>
</dbReference>
<feature type="binding site" evidence="8">
    <location>
        <position position="64"/>
    </location>
    <ligand>
        <name>(R)-pantoate</name>
        <dbReference type="ChEBI" id="CHEBI:15980"/>
    </ligand>
</feature>
<dbReference type="STRING" id="1544413.Clow_00311"/>
<evidence type="ECO:0000256" key="5">
    <source>
        <dbReference type="ARBA" id="ARBA00022741"/>
    </source>
</evidence>
<keyword evidence="3 8" id="KW-0436">Ligase</keyword>
<dbReference type="PANTHER" id="PTHR21299:SF1">
    <property type="entry name" value="PANTOATE--BETA-ALANINE LIGASE"/>
    <property type="match status" value="1"/>
</dbReference>
<dbReference type="Proteomes" id="UP000050488">
    <property type="component" value="Unassembled WGS sequence"/>
</dbReference>
<dbReference type="InterPro" id="IPR014729">
    <property type="entry name" value="Rossmann-like_a/b/a_fold"/>
</dbReference>
<evidence type="ECO:0000313" key="9">
    <source>
        <dbReference type="EMBL" id="KQB87256.1"/>
    </source>
</evidence>
<dbReference type="GO" id="GO:0015940">
    <property type="term" value="P:pantothenate biosynthetic process"/>
    <property type="evidence" value="ECO:0007669"/>
    <property type="project" value="UniProtKB-UniRule"/>
</dbReference>
<dbReference type="HAMAP" id="MF_00158">
    <property type="entry name" value="PanC"/>
    <property type="match status" value="1"/>
</dbReference>
<evidence type="ECO:0000256" key="2">
    <source>
        <dbReference type="ARBA" id="ARBA00009256"/>
    </source>
</evidence>
<dbReference type="AlphaFoldDB" id="A0A0Q1E3J3"/>
<dbReference type="InterPro" id="IPR003721">
    <property type="entry name" value="Pantoate_ligase"/>
</dbReference>
<dbReference type="SUPFAM" id="SSF52374">
    <property type="entry name" value="Nucleotidylyl transferase"/>
    <property type="match status" value="1"/>
</dbReference>
<evidence type="ECO:0000313" key="10">
    <source>
        <dbReference type="Proteomes" id="UP000050488"/>
    </source>
</evidence>
<keyword evidence="6 8" id="KW-0067">ATP-binding</keyword>
<reference evidence="9 10" key="1">
    <citation type="submission" date="2015-10" db="EMBL/GenBank/DDBJ databases">
        <title>Corynebacteirum lowii and Corynebacterium oculi species nova, derived from human clinical disease and and emended description of Corynebacterium mastiditis.</title>
        <authorList>
            <person name="Bernard K."/>
            <person name="Pacheco A.L."/>
            <person name="Mcdougall C."/>
            <person name="Burtx T."/>
            <person name="Weibe D."/>
            <person name="Tyler S."/>
            <person name="Olson A.B."/>
            <person name="Cnockaert M."/>
            <person name="Eguchi H."/>
            <person name="Kuwahara T."/>
            <person name="Nakayama-Imaohji H."/>
            <person name="Boudewijins M."/>
            <person name="Van Hoecke F."/>
            <person name="Bernier A.-M."/>
            <person name="Vandamme P."/>
        </authorList>
    </citation>
    <scope>NUCLEOTIDE SEQUENCE [LARGE SCALE GENOMIC DNA]</scope>
    <source>
        <strain evidence="9 10">NML 130206</strain>
    </source>
</reference>
<comment type="caution">
    <text evidence="9">The sequence shown here is derived from an EMBL/GenBank/DDBJ whole genome shotgun (WGS) entry which is preliminary data.</text>
</comment>